<evidence type="ECO:0000256" key="4">
    <source>
        <dbReference type="ARBA" id="ARBA00022676"/>
    </source>
</evidence>
<comment type="cofactor">
    <cofactor evidence="2 10">
        <name>pyridoxal 5'-phosphate</name>
        <dbReference type="ChEBI" id="CHEBI:597326"/>
    </cofactor>
</comment>
<organism evidence="11 12">
    <name type="scientific">Bacillus cereus HuA2-1</name>
    <dbReference type="NCBI Taxonomy" id="1053201"/>
    <lineage>
        <taxon>Bacteria</taxon>
        <taxon>Bacillati</taxon>
        <taxon>Bacillota</taxon>
        <taxon>Bacilli</taxon>
        <taxon>Bacillales</taxon>
        <taxon>Bacillaceae</taxon>
        <taxon>Bacillus</taxon>
        <taxon>Bacillus cereus group</taxon>
    </lineage>
</organism>
<dbReference type="GO" id="GO:0005737">
    <property type="term" value="C:cytoplasm"/>
    <property type="evidence" value="ECO:0007669"/>
    <property type="project" value="TreeGrafter"/>
</dbReference>
<evidence type="ECO:0000256" key="8">
    <source>
        <dbReference type="ARBA" id="ARBA00025174"/>
    </source>
</evidence>
<dbReference type="PANTHER" id="PTHR11468:SF3">
    <property type="entry name" value="GLYCOGEN PHOSPHORYLASE, LIVER FORM"/>
    <property type="match status" value="1"/>
</dbReference>
<evidence type="ECO:0000256" key="1">
    <source>
        <dbReference type="ARBA" id="ARBA00001275"/>
    </source>
</evidence>
<dbReference type="Proteomes" id="UP000004136">
    <property type="component" value="Unassembled WGS sequence"/>
</dbReference>
<dbReference type="SUPFAM" id="SSF53756">
    <property type="entry name" value="UDP-Glycosyltransferase/glycogen phosphorylase"/>
    <property type="match status" value="1"/>
</dbReference>
<comment type="function">
    <text evidence="10">Allosteric enzyme that catalyzes the rate-limiting step in glycogen catabolism, the phosphorolytic cleavage of glycogen to produce glucose-1-phosphate, and plays a central role in maintaining cellular and organismal glucose homeostasis.</text>
</comment>
<evidence type="ECO:0000256" key="2">
    <source>
        <dbReference type="ARBA" id="ARBA00001933"/>
    </source>
</evidence>
<proteinExistence type="inferred from homology"/>
<dbReference type="PIRSF" id="PIRSF000460">
    <property type="entry name" value="Pprylas_GlgP"/>
    <property type="match status" value="1"/>
</dbReference>
<dbReference type="InterPro" id="IPR035090">
    <property type="entry name" value="Pyridoxal_P_attach_site"/>
</dbReference>
<keyword evidence="4 10" id="KW-0328">Glycosyltransferase</keyword>
<dbReference type="AlphaFoldDB" id="J8YAJ7"/>
<protein>
    <recommendedName>
        <fullName evidence="10">Alpha-1,4 glucan phosphorylase</fullName>
        <ecNumber evidence="10">2.4.1.1</ecNumber>
    </recommendedName>
</protein>
<dbReference type="InterPro" id="IPR011833">
    <property type="entry name" value="Glycg_phsphrylas"/>
</dbReference>
<sequence length="802" mass="93006">MFTHVESFKSAFLEKLETMYGKSFKDSTTRDQYNTLGHMVREYMNSQWIATNESYRSGDQKQMYYLSIEFLLGRLLGSNILNLGIRDVCEKGLFELGISLHELEEIEADAGLGNGGLGRLAACFLDSLASLNLPGHGCGIRYKHGLFDQKIVDGYQVEFPEQWLLHENVWEVRRYDQAVEVSYFGNVEPLEIDGRLEFRHTNAEVIMAVPYDVPVVGYETSTVNTLRLWNAEPVPFPQNCKDILKYKRETEAVSEFLYPDDTHDEGKILRLKQQYFLVSASLQNIVRMHRERHGSLRQLHEKIAIHINDTHPVLAIPELMRILLDEEKLTWEEAWHITTQTISYTNHTTLSEALEKWPIRIFKPLLPRIYMIIEEINERFCHELWDRYSYDWKRIEDMAIIAHDLVKMAHLAIVGSHSVNGVAKIHTEILKQREMRLFYEFYPDKFNNKTNGIAHRRWLMKANPQLTNLISEAIGEEWKKEPIKLQALQNFIHDTSFQEKLAGVKQERKIILAESIHNKMGITIDPNSIFDVQVKRLHAYKRQLLNVLHILYLYNRLKEDTSFSFYPRTFIFGAKASPGYYYAKKIIKLINELARKVNTDPYVSQFMKVIFLENYRVSLAEDIFPAADVSEQISTASKEASGTGNMKFMMNGAITLGTLDGANIEIKDRVGDDACFIFGLTADEVLHYYQNGGYRASDYYHHNMHIKKVVDQLTNGFFAQSGAEFEAIYDSLVIQNDEYFVLRDFSPYAERQEAVGRAYENRQKWLEMSILNIAQSGYFASDRTILQYSNEIWGIGNTVKLF</sequence>
<dbReference type="HOGENOM" id="CLU_010198_1_1_9"/>
<dbReference type="EMBL" id="AHDV01000032">
    <property type="protein sequence ID" value="EJV79128.1"/>
    <property type="molecule type" value="Genomic_DNA"/>
</dbReference>
<dbReference type="GO" id="GO:0030170">
    <property type="term" value="F:pyridoxal phosphate binding"/>
    <property type="evidence" value="ECO:0007669"/>
    <property type="project" value="InterPro"/>
</dbReference>
<evidence type="ECO:0000313" key="11">
    <source>
        <dbReference type="EMBL" id="EJV79128.1"/>
    </source>
</evidence>
<evidence type="ECO:0000313" key="12">
    <source>
        <dbReference type="Proteomes" id="UP000004136"/>
    </source>
</evidence>
<gene>
    <name evidence="11" type="ORF">IG3_04475</name>
</gene>
<dbReference type="Pfam" id="PF00343">
    <property type="entry name" value="Phosphorylase"/>
    <property type="match status" value="1"/>
</dbReference>
<dbReference type="Gene3D" id="3.40.50.2000">
    <property type="entry name" value="Glycogen Phosphorylase B"/>
    <property type="match status" value="2"/>
</dbReference>
<dbReference type="FunFam" id="3.40.50.2000:FF:000139">
    <property type="entry name" value="Alpha-1,4 glucan phosphorylase"/>
    <property type="match status" value="1"/>
</dbReference>
<dbReference type="EC" id="2.4.1.1" evidence="10"/>
<evidence type="ECO:0000256" key="9">
    <source>
        <dbReference type="PIRSR" id="PIRSR000460-1"/>
    </source>
</evidence>
<keyword evidence="7 10" id="KW-0119">Carbohydrate metabolism</keyword>
<evidence type="ECO:0000256" key="7">
    <source>
        <dbReference type="ARBA" id="ARBA00023277"/>
    </source>
</evidence>
<keyword evidence="5 10" id="KW-0808">Transferase</keyword>
<dbReference type="GO" id="GO:0005980">
    <property type="term" value="P:glycogen catabolic process"/>
    <property type="evidence" value="ECO:0007669"/>
    <property type="project" value="TreeGrafter"/>
</dbReference>
<comment type="function">
    <text evidence="8">Phosphorylase is an important allosteric enzyme in carbohydrate metabolism. Enzymes from different sources differ in their regulatory mechanisms and in their natural substrates. However, all known phosphorylases share catalytic and structural properties.</text>
</comment>
<dbReference type="RefSeq" id="WP_002138845.1">
    <property type="nucleotide sequence ID" value="NZ_JH804672.1"/>
</dbReference>
<dbReference type="NCBIfam" id="TIGR02093">
    <property type="entry name" value="P_ylase"/>
    <property type="match status" value="1"/>
</dbReference>
<feature type="modified residue" description="N6-(pyridoxal phosphate)lysine" evidence="9">
    <location>
        <position position="647"/>
    </location>
</feature>
<evidence type="ECO:0000256" key="10">
    <source>
        <dbReference type="RuleBase" id="RU000587"/>
    </source>
</evidence>
<reference evidence="11 12" key="1">
    <citation type="submission" date="2012-04" db="EMBL/GenBank/DDBJ databases">
        <title>The Genome Sequence of Bacillus cereus HuA2-1.</title>
        <authorList>
            <consortium name="The Broad Institute Genome Sequencing Platform"/>
            <consortium name="The Broad Institute Genome Sequencing Center for Infectious Disease"/>
            <person name="Feldgarden M."/>
            <person name="Van der Auwera G.A."/>
            <person name="Mahillon J."/>
            <person name="Duprez V."/>
            <person name="Timmery S."/>
            <person name="Mattelet C."/>
            <person name="Dierick K."/>
            <person name="Sun M."/>
            <person name="Yu Z."/>
            <person name="Zhu L."/>
            <person name="Hu X."/>
            <person name="Shank E.B."/>
            <person name="Swiecicka I."/>
            <person name="Hansen B.M."/>
            <person name="Andrup L."/>
            <person name="Young S.K."/>
            <person name="Zeng Q."/>
            <person name="Gargeya S."/>
            <person name="Fitzgerald M."/>
            <person name="Haas B."/>
            <person name="Abouelleil A."/>
            <person name="Alvarado L."/>
            <person name="Arachchi H.M."/>
            <person name="Berlin A."/>
            <person name="Chapman S.B."/>
            <person name="Goldberg J."/>
            <person name="Griggs A."/>
            <person name="Gujja S."/>
            <person name="Hansen M."/>
            <person name="Howarth C."/>
            <person name="Imamovic A."/>
            <person name="Larimer J."/>
            <person name="McCowen C."/>
            <person name="Montmayeur A."/>
            <person name="Murphy C."/>
            <person name="Neiman D."/>
            <person name="Pearson M."/>
            <person name="Priest M."/>
            <person name="Roberts A."/>
            <person name="Saif S."/>
            <person name="Shea T."/>
            <person name="Sisk P."/>
            <person name="Sykes S."/>
            <person name="Wortman J."/>
            <person name="Nusbaum C."/>
            <person name="Birren B."/>
        </authorList>
    </citation>
    <scope>NUCLEOTIDE SEQUENCE [LARGE SCALE GENOMIC DNA]</scope>
    <source>
        <strain evidence="11 12">HuA2-1</strain>
    </source>
</reference>
<comment type="similarity">
    <text evidence="3 10">Belongs to the glycogen phosphorylase family.</text>
</comment>
<dbReference type="InterPro" id="IPR000811">
    <property type="entry name" value="Glyco_trans_35"/>
</dbReference>
<comment type="catalytic activity">
    <reaction evidence="1 10">
        <text>[(1-&gt;4)-alpha-D-glucosyl](n) + phosphate = [(1-&gt;4)-alpha-D-glucosyl](n-1) + alpha-D-glucose 1-phosphate</text>
        <dbReference type="Rhea" id="RHEA:41732"/>
        <dbReference type="Rhea" id="RHEA-COMP:9584"/>
        <dbReference type="Rhea" id="RHEA-COMP:9586"/>
        <dbReference type="ChEBI" id="CHEBI:15444"/>
        <dbReference type="ChEBI" id="CHEBI:43474"/>
        <dbReference type="ChEBI" id="CHEBI:58601"/>
        <dbReference type="EC" id="2.4.1.1"/>
    </reaction>
</comment>
<dbReference type="OrthoDB" id="9760804at2"/>
<evidence type="ECO:0000256" key="6">
    <source>
        <dbReference type="ARBA" id="ARBA00022898"/>
    </source>
</evidence>
<dbReference type="PANTHER" id="PTHR11468">
    <property type="entry name" value="GLYCOGEN PHOSPHORYLASE"/>
    <property type="match status" value="1"/>
</dbReference>
<comment type="caution">
    <text evidence="11">The sequence shown here is derived from an EMBL/GenBank/DDBJ whole genome shotgun (WGS) entry which is preliminary data.</text>
</comment>
<dbReference type="GO" id="GO:0008184">
    <property type="term" value="F:glycogen phosphorylase activity"/>
    <property type="evidence" value="ECO:0007669"/>
    <property type="project" value="InterPro"/>
</dbReference>
<dbReference type="PATRIC" id="fig|1053201.3.peg.4566"/>
<accession>J8YAJ7</accession>
<evidence type="ECO:0000256" key="3">
    <source>
        <dbReference type="ARBA" id="ARBA00006047"/>
    </source>
</evidence>
<dbReference type="CDD" id="cd04300">
    <property type="entry name" value="GT35_Glycogen_Phosphorylase"/>
    <property type="match status" value="1"/>
</dbReference>
<keyword evidence="6 9" id="KW-0663">Pyridoxal phosphate</keyword>
<name>J8YAJ7_BACCE</name>
<evidence type="ECO:0000256" key="5">
    <source>
        <dbReference type="ARBA" id="ARBA00022679"/>
    </source>
</evidence>
<dbReference type="PROSITE" id="PS00102">
    <property type="entry name" value="PHOSPHORYLASE"/>
    <property type="match status" value="1"/>
</dbReference>